<dbReference type="RefSeq" id="WP_159026062.1">
    <property type="nucleotide sequence ID" value="NZ_JADBGF010000001.1"/>
</dbReference>
<proteinExistence type="predicted"/>
<comment type="caution">
    <text evidence="1">The sequence shown here is derived from an EMBL/GenBank/DDBJ whole genome shotgun (WGS) entry which is preliminary data.</text>
</comment>
<dbReference type="Proteomes" id="UP000629287">
    <property type="component" value="Unassembled WGS sequence"/>
</dbReference>
<evidence type="ECO:0008006" key="3">
    <source>
        <dbReference type="Google" id="ProtNLM"/>
    </source>
</evidence>
<name>A0A8I0TRI2_9ACTN</name>
<dbReference type="PROSITE" id="PS51257">
    <property type="entry name" value="PROKAR_LIPOPROTEIN"/>
    <property type="match status" value="1"/>
</dbReference>
<protein>
    <recommendedName>
        <fullName evidence="3">Lipoprotein</fullName>
    </recommendedName>
</protein>
<keyword evidence="2" id="KW-1185">Reference proteome</keyword>
<dbReference type="AlphaFoldDB" id="A0A8I0TRI2"/>
<evidence type="ECO:0000313" key="2">
    <source>
        <dbReference type="Proteomes" id="UP000629287"/>
    </source>
</evidence>
<sequence length="52" mass="5771">MTPRRLGAAMLLTIVLLTAFGACSPVRTASRRRNVCILKDMRVTPTWRIAGQ</sequence>
<dbReference type="GeneID" id="86825997"/>
<organism evidence="1 2">
    <name type="scientific">Streptomyces stelliscabiei</name>
    <dbReference type="NCBI Taxonomy" id="146820"/>
    <lineage>
        <taxon>Bacteria</taxon>
        <taxon>Bacillati</taxon>
        <taxon>Actinomycetota</taxon>
        <taxon>Actinomycetes</taxon>
        <taxon>Kitasatosporales</taxon>
        <taxon>Streptomycetaceae</taxon>
        <taxon>Streptomyces</taxon>
    </lineage>
</organism>
<reference evidence="1 2" key="1">
    <citation type="submission" date="2020-10" db="EMBL/GenBank/DDBJ databases">
        <title>Sequencing the genomes of 1000 actinobacteria strains.</title>
        <authorList>
            <person name="Klenk H.-P."/>
        </authorList>
    </citation>
    <scope>NUCLEOTIDE SEQUENCE [LARGE SCALE GENOMIC DNA]</scope>
    <source>
        <strain evidence="1 2">DSM 41803</strain>
    </source>
</reference>
<evidence type="ECO:0000313" key="1">
    <source>
        <dbReference type="EMBL" id="MBE1595268.1"/>
    </source>
</evidence>
<accession>A0A8I0TRI2</accession>
<gene>
    <name evidence="1" type="ORF">H4687_001397</name>
</gene>
<dbReference type="EMBL" id="JADBGF010000001">
    <property type="protein sequence ID" value="MBE1595268.1"/>
    <property type="molecule type" value="Genomic_DNA"/>
</dbReference>